<dbReference type="EMBL" id="JBHSMI010000025">
    <property type="protein sequence ID" value="MFC5403785.1"/>
    <property type="molecule type" value="Genomic_DNA"/>
</dbReference>
<feature type="chain" id="PRO_5046713828" evidence="2">
    <location>
        <begin position="38"/>
        <end position="314"/>
    </location>
</feature>
<keyword evidence="2" id="KW-0732">Signal</keyword>
<comment type="caution">
    <text evidence="3">The sequence shown here is derived from an EMBL/GenBank/DDBJ whole genome shotgun (WGS) entry which is preliminary data.</text>
</comment>
<keyword evidence="1" id="KW-1133">Transmembrane helix</keyword>
<sequence>MFAFGWFMQGKHRMRAVVSLMLLIAVLAVALPTTATAKPSAVVQASYDRFLAGADLLYGAVNASDVQSARDRLSALEEQFRKLPMEGIATAEGIQALANSMTDMKKAVAAVKLDERKWKEGAARLRLAADALAHPDRPLWVSYRKVLINDLKQLEAALPNKSPSSGVSAASDAAKAAFGQLSVHYSVIRTAAALRAEPSTIERADSAFRYAARLLGSPSTQTMLLLSVAPQLRDALDAMFPQEAPAAFVPPLGPVPPSWGWSATIGSFIVTVLSWVGWRRYKDDRFVDRPVSRYQDKFREDAAEKWIERWRKKK</sequence>
<keyword evidence="1" id="KW-0472">Membrane</keyword>
<evidence type="ECO:0000313" key="4">
    <source>
        <dbReference type="Proteomes" id="UP001596113"/>
    </source>
</evidence>
<evidence type="ECO:0000313" key="3">
    <source>
        <dbReference type="EMBL" id="MFC5403785.1"/>
    </source>
</evidence>
<keyword evidence="4" id="KW-1185">Reference proteome</keyword>
<reference evidence="4" key="1">
    <citation type="journal article" date="2019" name="Int. J. Syst. Evol. Microbiol.">
        <title>The Global Catalogue of Microorganisms (GCM) 10K type strain sequencing project: providing services to taxonomists for standard genome sequencing and annotation.</title>
        <authorList>
            <consortium name="The Broad Institute Genomics Platform"/>
            <consortium name="The Broad Institute Genome Sequencing Center for Infectious Disease"/>
            <person name="Wu L."/>
            <person name="Ma J."/>
        </authorList>
    </citation>
    <scope>NUCLEOTIDE SEQUENCE [LARGE SCALE GENOMIC DNA]</scope>
    <source>
        <strain evidence="4">CGMCC 1.18575</strain>
    </source>
</reference>
<evidence type="ECO:0000256" key="1">
    <source>
        <dbReference type="SAM" id="Phobius"/>
    </source>
</evidence>
<name>A0ABW0HTR8_9BACL</name>
<keyword evidence="1" id="KW-0812">Transmembrane</keyword>
<gene>
    <name evidence="3" type="ORF">ACFPOF_13655</name>
</gene>
<feature type="signal peptide" evidence="2">
    <location>
        <begin position="1"/>
        <end position="37"/>
    </location>
</feature>
<dbReference type="Proteomes" id="UP001596113">
    <property type="component" value="Unassembled WGS sequence"/>
</dbReference>
<dbReference type="RefSeq" id="WP_378133481.1">
    <property type="nucleotide sequence ID" value="NZ_JBHSMI010000025.1"/>
</dbReference>
<evidence type="ECO:0000256" key="2">
    <source>
        <dbReference type="SAM" id="SignalP"/>
    </source>
</evidence>
<accession>A0ABW0HTR8</accession>
<proteinExistence type="predicted"/>
<feature type="transmembrane region" description="Helical" evidence="1">
    <location>
        <begin position="259"/>
        <end position="278"/>
    </location>
</feature>
<organism evidence="3 4">
    <name type="scientific">Cohnella soli</name>
    <dbReference type="NCBI Taxonomy" id="425005"/>
    <lineage>
        <taxon>Bacteria</taxon>
        <taxon>Bacillati</taxon>
        <taxon>Bacillota</taxon>
        <taxon>Bacilli</taxon>
        <taxon>Bacillales</taxon>
        <taxon>Paenibacillaceae</taxon>
        <taxon>Cohnella</taxon>
    </lineage>
</organism>
<dbReference type="Pfam" id="PF09577">
    <property type="entry name" value="Spore_YpjB"/>
    <property type="match status" value="1"/>
</dbReference>
<dbReference type="InterPro" id="IPR014231">
    <property type="entry name" value="Spore_YpjB"/>
</dbReference>
<protein>
    <submittedName>
        <fullName evidence="3">Sporulation protein YpjB</fullName>
    </submittedName>
</protein>